<dbReference type="eggNOG" id="arCOG02238">
    <property type="taxonomic scope" value="Archaea"/>
</dbReference>
<organism evidence="3 4">
    <name type="scientific">Methanocella paludicola (strain DSM 17711 / JCM 13418 / NBRC 101707 / SANAE)</name>
    <dbReference type="NCBI Taxonomy" id="304371"/>
    <lineage>
        <taxon>Archaea</taxon>
        <taxon>Methanobacteriati</taxon>
        <taxon>Methanobacteriota</taxon>
        <taxon>Stenosarchaea group</taxon>
        <taxon>Methanomicrobia</taxon>
        <taxon>Methanocellales</taxon>
        <taxon>Methanocellaceae</taxon>
        <taxon>Methanocella</taxon>
    </lineage>
</organism>
<evidence type="ECO:0000313" key="4">
    <source>
        <dbReference type="Proteomes" id="UP000001882"/>
    </source>
</evidence>
<dbReference type="Gene3D" id="1.10.10.10">
    <property type="entry name" value="Winged helix-like DNA-binding domain superfamily/Winged helix DNA-binding domain"/>
    <property type="match status" value="1"/>
</dbReference>
<dbReference type="AlphaFoldDB" id="D1YVY2"/>
<dbReference type="HAMAP" id="MF_00674">
    <property type="entry name" value="UPF0251"/>
    <property type="match status" value="1"/>
</dbReference>
<dbReference type="EMBL" id="AP011532">
    <property type="protein sequence ID" value="BAI60604.1"/>
    <property type="molecule type" value="Genomic_DNA"/>
</dbReference>
<evidence type="ECO:0000256" key="1">
    <source>
        <dbReference type="ARBA" id="ARBA00009350"/>
    </source>
</evidence>
<dbReference type="PANTHER" id="PTHR37478:SF2">
    <property type="entry name" value="UPF0251 PROTEIN TK0562"/>
    <property type="match status" value="1"/>
</dbReference>
<evidence type="ECO:0000256" key="2">
    <source>
        <dbReference type="HAMAP-Rule" id="MF_00674"/>
    </source>
</evidence>
<dbReference type="InterPro" id="IPR036388">
    <property type="entry name" value="WH-like_DNA-bd_sf"/>
</dbReference>
<sequence>MRERRCAGRPRSKRCLSGGHFRCMMPACRREGQMDTVTLLPEEIEAIKLADLLDLEQEEIAARMGVSRKTAWKDLHSARKKIADAVINGKILQIEGCETAGSRACGMRQCRSGRGDESCNGDEMP</sequence>
<dbReference type="STRING" id="304371.MCP_0532"/>
<dbReference type="SUPFAM" id="SSF88659">
    <property type="entry name" value="Sigma3 and sigma4 domains of RNA polymerase sigma factors"/>
    <property type="match status" value="1"/>
</dbReference>
<dbReference type="KEGG" id="mpd:MCP_0532"/>
<dbReference type="InterPro" id="IPR002852">
    <property type="entry name" value="UPF0251"/>
</dbReference>
<reference evidence="3 4" key="1">
    <citation type="journal article" date="2007" name="Appl. Environ. Microbiol.">
        <title>Isolation of key methanogens for global methane emission from rice paddy fields: a novel isolate affiliated with the clone cluster rice cluster I.</title>
        <authorList>
            <person name="Sakai S."/>
            <person name="Imachi H."/>
            <person name="Sekiguchi Y."/>
            <person name="Ohashi A."/>
            <person name="Harada H."/>
            <person name="Kamagata Y."/>
        </authorList>
    </citation>
    <scope>NUCLEOTIDE SEQUENCE [LARGE SCALE GENOMIC DNA]</scope>
    <source>
        <strain evidence="4">DSM 17711 / JCM 13418 / NBRC 101707 / SANAE</strain>
    </source>
</reference>
<dbReference type="OrthoDB" id="74471at2157"/>
<proteinExistence type="inferred from homology"/>
<dbReference type="InParanoid" id="D1YVY2"/>
<evidence type="ECO:0000313" key="3">
    <source>
        <dbReference type="EMBL" id="BAI60604.1"/>
    </source>
</evidence>
<dbReference type="GeneID" id="8680606"/>
<dbReference type="RefSeq" id="WP_012899284.1">
    <property type="nucleotide sequence ID" value="NC_013665.1"/>
</dbReference>
<comment type="similarity">
    <text evidence="1 2">Belongs to the UPF0251 family.</text>
</comment>
<dbReference type="Pfam" id="PF02001">
    <property type="entry name" value="DUF134"/>
    <property type="match status" value="1"/>
</dbReference>
<accession>D1YVY2</accession>
<gene>
    <name evidence="3" type="ordered locus">MCP_0532</name>
</gene>
<dbReference type="InterPro" id="IPR013324">
    <property type="entry name" value="RNA_pol_sigma_r3/r4-like"/>
</dbReference>
<reference evidence="3 4" key="2">
    <citation type="journal article" date="2008" name="Int. J. Syst. Evol. Microbiol.">
        <title>Methanocella paludicola gen. nov., sp. nov., a methane-producing archaeon, the first isolate of the lineage 'Rice Cluster I', and proposal of the new archaeal order Methanocellales ord. nov.</title>
        <authorList>
            <person name="Sakai S."/>
            <person name="Imachi H."/>
            <person name="Hanada S."/>
            <person name="Ohashi A."/>
            <person name="Harada H."/>
            <person name="Kamagata Y."/>
        </authorList>
    </citation>
    <scope>NUCLEOTIDE SEQUENCE [LARGE SCALE GENOMIC DNA]</scope>
    <source>
        <strain evidence="4">DSM 17711 / JCM 13418 / NBRC 101707 / SANAE</strain>
    </source>
</reference>
<protein>
    <recommendedName>
        <fullName evidence="2">UPF0251 protein MCP_0532</fullName>
    </recommendedName>
</protein>
<dbReference type="Proteomes" id="UP000001882">
    <property type="component" value="Chromosome"/>
</dbReference>
<reference evidence="4" key="3">
    <citation type="journal article" date="2011" name="PLoS ONE">
        <title>Genome sequence of a mesophilic hydrogenotrophic methanogen Methanocella paludicola, the first cultivated representative of the order Methanocellales.</title>
        <authorList>
            <person name="Sakai S."/>
            <person name="Takaki Y."/>
            <person name="Shimamura S."/>
            <person name="Sekine M."/>
            <person name="Tajima T."/>
            <person name="Kosugi H."/>
            <person name="Ichikawa N."/>
            <person name="Tasumi E."/>
            <person name="Hiraki A.T."/>
            <person name="Shimizu A."/>
            <person name="Kato Y."/>
            <person name="Nishiko R."/>
            <person name="Mori K."/>
            <person name="Fujita N."/>
            <person name="Imachi H."/>
            <person name="Takai K."/>
        </authorList>
    </citation>
    <scope>NUCLEOTIDE SEQUENCE [LARGE SCALE GENOMIC DNA]</scope>
    <source>
        <strain evidence="4">DSM 17711 / JCM 13418 / NBRC 101707 / SANAE</strain>
    </source>
</reference>
<name>D1YVY2_METPS</name>
<keyword evidence="4" id="KW-1185">Reference proteome</keyword>
<dbReference type="PANTHER" id="PTHR37478">
    <property type="match status" value="1"/>
</dbReference>